<dbReference type="GO" id="GO:0005886">
    <property type="term" value="C:plasma membrane"/>
    <property type="evidence" value="ECO:0000318"/>
    <property type="project" value="GO_Central"/>
</dbReference>
<evidence type="ECO:0000256" key="1">
    <source>
        <dbReference type="ARBA" id="ARBA00022741"/>
    </source>
</evidence>
<dbReference type="HOGENOM" id="CLU_000288_21_4_1"/>
<dbReference type="FunFam" id="1.10.510.10:FF:001029">
    <property type="entry name" value="Os02g0194400 protein"/>
    <property type="match status" value="1"/>
</dbReference>
<keyword evidence="2" id="KW-0067">ATP-binding</keyword>
<dbReference type="EnsemblPlants" id="PNT66770">
    <property type="protein sequence ID" value="PNT66770"/>
    <property type="gene ID" value="BRADI_3g16790v3"/>
</dbReference>
<reference evidence="4 5" key="1">
    <citation type="journal article" date="2010" name="Nature">
        <title>Genome sequencing and analysis of the model grass Brachypodium distachyon.</title>
        <authorList>
            <consortium name="International Brachypodium Initiative"/>
        </authorList>
    </citation>
    <scope>NUCLEOTIDE SEQUENCE [LARGE SCALE GENOMIC DNA]</scope>
    <source>
        <strain evidence="4">Bd21</strain>
        <strain evidence="5">cv. Bd21</strain>
    </source>
</reference>
<dbReference type="Gene3D" id="3.30.200.20">
    <property type="entry name" value="Phosphorylase Kinase, domain 1"/>
    <property type="match status" value="1"/>
</dbReference>
<evidence type="ECO:0000313" key="6">
    <source>
        <dbReference type="Proteomes" id="UP000008810"/>
    </source>
</evidence>
<organism evidence="4">
    <name type="scientific">Brachypodium distachyon</name>
    <name type="common">Purple false brome</name>
    <name type="synonym">Trachynia distachya</name>
    <dbReference type="NCBI Taxonomy" id="15368"/>
    <lineage>
        <taxon>Eukaryota</taxon>
        <taxon>Viridiplantae</taxon>
        <taxon>Streptophyta</taxon>
        <taxon>Embryophyta</taxon>
        <taxon>Tracheophyta</taxon>
        <taxon>Spermatophyta</taxon>
        <taxon>Magnoliopsida</taxon>
        <taxon>Liliopsida</taxon>
        <taxon>Poales</taxon>
        <taxon>Poaceae</taxon>
        <taxon>BOP clade</taxon>
        <taxon>Pooideae</taxon>
        <taxon>Stipodae</taxon>
        <taxon>Brachypodieae</taxon>
        <taxon>Brachypodium</taxon>
    </lineage>
</organism>
<dbReference type="GO" id="GO:0005524">
    <property type="term" value="F:ATP binding"/>
    <property type="evidence" value="ECO:0007669"/>
    <property type="project" value="UniProtKB-KW"/>
</dbReference>
<dbReference type="Proteomes" id="UP000008810">
    <property type="component" value="Chromosome 3"/>
</dbReference>
<evidence type="ECO:0000256" key="2">
    <source>
        <dbReference type="ARBA" id="ARBA00022840"/>
    </source>
</evidence>
<reference evidence="5" key="3">
    <citation type="submission" date="2018-08" db="UniProtKB">
        <authorList>
            <consortium name="EnsemblPlants"/>
        </authorList>
    </citation>
    <scope>IDENTIFICATION</scope>
    <source>
        <strain evidence="5">cv. Bd21</strain>
    </source>
</reference>
<dbReference type="GeneID" id="100828803"/>
<dbReference type="GO" id="GO:0004672">
    <property type="term" value="F:protein kinase activity"/>
    <property type="evidence" value="ECO:0000318"/>
    <property type="project" value="GO_Central"/>
</dbReference>
<dbReference type="OrthoDB" id="64767at2759"/>
<dbReference type="PANTHER" id="PTHR27001">
    <property type="entry name" value="OS01G0253100 PROTEIN"/>
    <property type="match status" value="1"/>
</dbReference>
<keyword evidence="6" id="KW-1185">Reference proteome</keyword>
<dbReference type="AlphaFoldDB" id="I1I1I4"/>
<protein>
    <recommendedName>
        <fullName evidence="3">Protein kinase domain-containing protein</fullName>
    </recommendedName>
</protein>
<name>I1I1I4_BRADI</name>
<dbReference type="RefSeq" id="XP_010234397.2">
    <property type="nucleotide sequence ID" value="XM_010236095.3"/>
</dbReference>
<evidence type="ECO:0000313" key="5">
    <source>
        <dbReference type="EnsemblPlants" id="PNT66770"/>
    </source>
</evidence>
<dbReference type="SUPFAM" id="SSF56112">
    <property type="entry name" value="Protein kinase-like (PK-like)"/>
    <property type="match status" value="1"/>
</dbReference>
<dbReference type="Gene3D" id="1.10.510.10">
    <property type="entry name" value="Transferase(Phosphotransferase) domain 1"/>
    <property type="match status" value="1"/>
</dbReference>
<dbReference type="EMBL" id="CM000882">
    <property type="protein sequence ID" value="PNT66770.1"/>
    <property type="molecule type" value="Genomic_DNA"/>
</dbReference>
<dbReference type="InterPro" id="IPR011009">
    <property type="entry name" value="Kinase-like_dom_sf"/>
</dbReference>
<dbReference type="GO" id="GO:0007165">
    <property type="term" value="P:signal transduction"/>
    <property type="evidence" value="ECO:0000318"/>
    <property type="project" value="GO_Central"/>
</dbReference>
<evidence type="ECO:0000259" key="3">
    <source>
        <dbReference type="PROSITE" id="PS50011"/>
    </source>
</evidence>
<dbReference type="PIRSF" id="PIRSF000654">
    <property type="entry name" value="Integrin-linked_kinase"/>
    <property type="match status" value="1"/>
</dbReference>
<feature type="domain" description="Protein kinase" evidence="3">
    <location>
        <begin position="37"/>
        <end position="328"/>
    </location>
</feature>
<dbReference type="FunFam" id="3.30.200.20:FF:000887">
    <property type="entry name" value="Uncharacterized protein"/>
    <property type="match status" value="1"/>
</dbReference>
<gene>
    <name evidence="5" type="primary">LOC100828803</name>
    <name evidence="4" type="ORF">BRADI_3g16790v3</name>
</gene>
<sequence>MNPGRNFSLRGCFGLSKSNCQPLIYNEQDILNSLSDWNAISSIECGPWRSVTYQVHPQGTSRAVIVKKLENKTGSAVDASLDDRCQLEVNLLDSICHDNIISLVACIVKDNFIVLVYDHKENGSLNQWLRYPELTADGVLDWPTRQAIAIGVARGIYYLHHGRNNPIVHYNINSSSILLDTDLKPKIAGFDLARVNLAKPDQPIPIWELTAGNMFGYTAPKYTTAVTSKVDVYSLGVVLLELVTGQVGNKAVADGHSATWAGNHCNRLMENAGDFSHVIDMAISAPDRARYSKEMAATFRLGVACTDKDPRERPPMHEVLSCLRNRGH</sequence>
<proteinExistence type="predicted"/>
<dbReference type="PROSITE" id="PS50011">
    <property type="entry name" value="PROTEIN_KINASE_DOM"/>
    <property type="match status" value="1"/>
</dbReference>
<dbReference type="PANTHER" id="PTHR27001:SF538">
    <property type="entry name" value="OS02G0227500 PROTEIN"/>
    <property type="match status" value="1"/>
</dbReference>
<evidence type="ECO:0000313" key="4">
    <source>
        <dbReference type="EMBL" id="PNT66770.1"/>
    </source>
</evidence>
<keyword evidence="1" id="KW-0547">Nucleotide-binding</keyword>
<reference evidence="4" key="2">
    <citation type="submission" date="2017-06" db="EMBL/GenBank/DDBJ databases">
        <title>WGS assembly of Brachypodium distachyon.</title>
        <authorList>
            <consortium name="The International Brachypodium Initiative"/>
            <person name="Lucas S."/>
            <person name="Harmon-Smith M."/>
            <person name="Lail K."/>
            <person name="Tice H."/>
            <person name="Grimwood J."/>
            <person name="Bruce D."/>
            <person name="Barry K."/>
            <person name="Shu S."/>
            <person name="Lindquist E."/>
            <person name="Wang M."/>
            <person name="Pitluck S."/>
            <person name="Vogel J.P."/>
            <person name="Garvin D.F."/>
            <person name="Mockler T.C."/>
            <person name="Schmutz J."/>
            <person name="Rokhsar D."/>
            <person name="Bevan M.W."/>
        </authorList>
    </citation>
    <scope>NUCLEOTIDE SEQUENCE</scope>
    <source>
        <strain evidence="4">Bd21</strain>
    </source>
</reference>
<dbReference type="eggNOG" id="ENOG502QQPF">
    <property type="taxonomic scope" value="Eukaryota"/>
</dbReference>
<dbReference type="Pfam" id="PF00069">
    <property type="entry name" value="Pkinase"/>
    <property type="match status" value="1"/>
</dbReference>
<dbReference type="InterPro" id="IPR000719">
    <property type="entry name" value="Prot_kinase_dom"/>
</dbReference>
<accession>I1I1I4</accession>
<dbReference type="OMA" id="TWARGHH"/>
<dbReference type="Gramene" id="PNT66770">
    <property type="protein sequence ID" value="PNT66770"/>
    <property type="gene ID" value="BRADI_3g16790v3"/>
</dbReference>